<name>A0ABP9DWC3_9GAMM</name>
<organism evidence="1 2">
    <name type="scientific">Luteimonas vadosa</name>
    <dbReference type="NCBI Taxonomy" id="1165507"/>
    <lineage>
        <taxon>Bacteria</taxon>
        <taxon>Pseudomonadati</taxon>
        <taxon>Pseudomonadota</taxon>
        <taxon>Gammaproteobacteria</taxon>
        <taxon>Lysobacterales</taxon>
        <taxon>Lysobacteraceae</taxon>
        <taxon>Luteimonas</taxon>
    </lineage>
</organism>
<keyword evidence="2" id="KW-1185">Reference proteome</keyword>
<accession>A0ABP9DWC3</accession>
<reference evidence="2" key="1">
    <citation type="journal article" date="2019" name="Int. J. Syst. Evol. Microbiol.">
        <title>The Global Catalogue of Microorganisms (GCM) 10K type strain sequencing project: providing services to taxonomists for standard genome sequencing and annotation.</title>
        <authorList>
            <consortium name="The Broad Institute Genomics Platform"/>
            <consortium name="The Broad Institute Genome Sequencing Center for Infectious Disease"/>
            <person name="Wu L."/>
            <person name="Ma J."/>
        </authorList>
    </citation>
    <scope>NUCLEOTIDE SEQUENCE [LARGE SCALE GENOMIC DNA]</scope>
    <source>
        <strain evidence="2">JCM 18392</strain>
    </source>
</reference>
<dbReference type="EMBL" id="BAABJY010000001">
    <property type="protein sequence ID" value="GAA4858864.1"/>
    <property type="molecule type" value="Genomic_DNA"/>
</dbReference>
<evidence type="ECO:0000313" key="1">
    <source>
        <dbReference type="EMBL" id="GAA4858864.1"/>
    </source>
</evidence>
<dbReference type="RefSeq" id="WP_345294237.1">
    <property type="nucleotide sequence ID" value="NZ_BAABJY010000001.1"/>
</dbReference>
<protein>
    <submittedName>
        <fullName evidence="1">Uncharacterized protein</fullName>
    </submittedName>
</protein>
<dbReference type="Proteomes" id="UP001501323">
    <property type="component" value="Unassembled WGS sequence"/>
</dbReference>
<evidence type="ECO:0000313" key="2">
    <source>
        <dbReference type="Proteomes" id="UP001501323"/>
    </source>
</evidence>
<comment type="caution">
    <text evidence="1">The sequence shown here is derived from an EMBL/GenBank/DDBJ whole genome shotgun (WGS) entry which is preliminary data.</text>
</comment>
<proteinExistence type="predicted"/>
<gene>
    <name evidence="1" type="ORF">GCM10023332_08460</name>
</gene>
<sequence>MRIAGYFSERSLDDPFGPTDTQAKASFKQLLAVRMDPSGSAQFRRFAKLGFECRSVGR</sequence>